<organism evidence="2">
    <name type="scientific">Streptantibioticus silvisoli</name>
    <dbReference type="NCBI Taxonomy" id="2705255"/>
    <lineage>
        <taxon>Bacteria</taxon>
        <taxon>Bacillati</taxon>
        <taxon>Actinomycetota</taxon>
        <taxon>Actinomycetes</taxon>
        <taxon>Kitasatosporales</taxon>
        <taxon>Streptomycetaceae</taxon>
        <taxon>Streptantibioticus</taxon>
    </lineage>
</organism>
<sequence>MNLRPRARLRRPPAAVPARTAWTVWTAALALLTGCSAPAPAAHPRSDDAAVRAVLAARSHAVLAHDRTAFLATVDPAATAFRTAQAQVFTGLERLPLSSFGYRLRSTGAFPVAGPGQVAADTELSYGLRGYDTAPVTARAYLTLRRSGGHWYVTSQTGGQAAGRHTDVQPWDLGTLTLVTGARSLVLGQGGAAALRGYAGLADRAVPVVDSVWPGAWAHRAIVEVPGTEAGLAALLDAPPAAYQDIAAVTTAELRGTGSAPADRVIVNPQAFAGLSALGRRVVLTHELTHVATRTATTSRTPLWLSEGFADYAGWTGTGTAAARIAPELRHDVTTGHAPELLPSDADFASTAAGLPQAYEGAWLACRLVAARWGQPKLVALYRAAGRSGPTAALHDELGLSVQQFTDQWRAYVKEQLT</sequence>
<evidence type="ECO:0008006" key="3">
    <source>
        <dbReference type="Google" id="ProtNLM"/>
    </source>
</evidence>
<dbReference type="AlphaFoldDB" id="A0AA90KGH5"/>
<evidence type="ECO:0000313" key="2">
    <source>
        <dbReference type="EMBL" id="MDI5970199.1"/>
    </source>
</evidence>
<keyword evidence="1" id="KW-0732">Signal</keyword>
<feature type="chain" id="PRO_5041683236" description="Peptidase MA-like domain-containing protein" evidence="1">
    <location>
        <begin position="42"/>
        <end position="418"/>
    </location>
</feature>
<evidence type="ECO:0000256" key="1">
    <source>
        <dbReference type="SAM" id="SignalP"/>
    </source>
</evidence>
<name>A0AA90KGH5_9ACTN</name>
<proteinExistence type="predicted"/>
<dbReference type="RefSeq" id="WP_271316632.1">
    <property type="nucleotide sequence ID" value="NZ_JABXJJ020000014.1"/>
</dbReference>
<dbReference type="EMBL" id="JABXJJ020000014">
    <property type="protein sequence ID" value="MDI5970199.1"/>
    <property type="molecule type" value="Genomic_DNA"/>
</dbReference>
<feature type="signal peptide" evidence="1">
    <location>
        <begin position="1"/>
        <end position="41"/>
    </location>
</feature>
<reference evidence="2" key="1">
    <citation type="submission" date="2023-05" db="EMBL/GenBank/DDBJ databases">
        <title>Streptantibioticus silvisoli sp. nov., acidotolerant actinomycetes 1 from pine litter.</title>
        <authorList>
            <person name="Swiecimska M."/>
            <person name="Golinska P."/>
            <person name="Sangal V."/>
            <person name="Wachnowicz B."/>
            <person name="Goodfellow M."/>
        </authorList>
    </citation>
    <scope>NUCLEOTIDE SEQUENCE</scope>
    <source>
        <strain evidence="2">SL13</strain>
    </source>
</reference>
<comment type="caution">
    <text evidence="2">The sequence shown here is derived from an EMBL/GenBank/DDBJ whole genome shotgun (WGS) entry which is preliminary data.</text>
</comment>
<accession>A0AA90KGH5</accession>
<gene>
    <name evidence="2" type="ORF">POF50_012745</name>
</gene>
<dbReference type="PROSITE" id="PS51257">
    <property type="entry name" value="PROKAR_LIPOPROTEIN"/>
    <property type="match status" value="1"/>
</dbReference>
<protein>
    <recommendedName>
        <fullName evidence="3">Peptidase MA-like domain-containing protein</fullName>
    </recommendedName>
</protein>